<reference evidence="10" key="1">
    <citation type="journal article" date="2019" name="Int. J. Syst. Evol. Microbiol.">
        <title>The Global Catalogue of Microorganisms (GCM) 10K type strain sequencing project: providing services to taxonomists for standard genome sequencing and annotation.</title>
        <authorList>
            <consortium name="The Broad Institute Genomics Platform"/>
            <consortium name="The Broad Institute Genome Sequencing Center for Infectious Disease"/>
            <person name="Wu L."/>
            <person name="Ma J."/>
        </authorList>
    </citation>
    <scope>NUCLEOTIDE SEQUENCE [LARGE SCALE GENOMIC DNA]</scope>
    <source>
        <strain evidence="10">JCM 16545</strain>
    </source>
</reference>
<feature type="domain" description="SusD-like N-terminal" evidence="8">
    <location>
        <begin position="65"/>
        <end position="228"/>
    </location>
</feature>
<dbReference type="SUPFAM" id="SSF48452">
    <property type="entry name" value="TPR-like"/>
    <property type="match status" value="1"/>
</dbReference>
<dbReference type="InterPro" id="IPR011990">
    <property type="entry name" value="TPR-like_helical_dom_sf"/>
</dbReference>
<dbReference type="InterPro" id="IPR033985">
    <property type="entry name" value="SusD-like_N"/>
</dbReference>
<dbReference type="Pfam" id="PF14322">
    <property type="entry name" value="SusD-like_3"/>
    <property type="match status" value="1"/>
</dbReference>
<evidence type="ECO:0000259" key="7">
    <source>
        <dbReference type="Pfam" id="PF07980"/>
    </source>
</evidence>
<feature type="domain" description="RagB/SusD" evidence="7">
    <location>
        <begin position="347"/>
        <end position="594"/>
    </location>
</feature>
<comment type="caution">
    <text evidence="9">The sequence shown here is derived from an EMBL/GenBank/DDBJ whole genome shotgun (WGS) entry which is preliminary data.</text>
</comment>
<evidence type="ECO:0000259" key="8">
    <source>
        <dbReference type="Pfam" id="PF14322"/>
    </source>
</evidence>
<dbReference type="Gene3D" id="1.25.40.390">
    <property type="match status" value="1"/>
</dbReference>
<keyword evidence="3 6" id="KW-0732">Signal</keyword>
<evidence type="ECO:0000256" key="5">
    <source>
        <dbReference type="ARBA" id="ARBA00023237"/>
    </source>
</evidence>
<name>A0ABW4WZN9_9BACT</name>
<evidence type="ECO:0000256" key="3">
    <source>
        <dbReference type="ARBA" id="ARBA00022729"/>
    </source>
</evidence>
<comment type="subcellular location">
    <subcellularLocation>
        <location evidence="1">Cell outer membrane</location>
    </subcellularLocation>
</comment>
<feature type="chain" id="PRO_5047462846" evidence="6">
    <location>
        <begin position="25"/>
        <end position="636"/>
    </location>
</feature>
<sequence>MKKKNILIAALLSPLLLFSTTSCEDFMEEELVGTLTEDYYNTEQGVEDLIDAAYEPTRTKFTYEWAYALWNFGTDEFTNGDQVNFNYYNTYDSRLNANPADPDVFMHEVWSMYYDGINRANTGLQYIPQVEGERILITPEAKASRMAELRFLRGLYYFTLVQQFGAIPLVLEPTEGIRTEFSRAPVPDVYKVIIADLRFASENLPATQPDFGRATKGAAQHYLAKAYLTRGSARTDQRGQQPTDMDSAAYYADQVINSPVYSLEDNYADLWVLSSYDDNVNTSQTSEEVIFSAQWNDDPLIAGRYGNQTHLYYIMQYDNLPGMIRDIENGRPFRRLMPTDYTMDIYDRKNDSRFYKSFKLAWIANNPNTIPTWSAANAPDPSLVGQPKFTEGDTAAYIWVNMPETALTQNMIDASRYAIFPRYYTNENGELVSAFATRNRYPTLVKWLDPFRQSANQQQGVKDGLLARLGETYLIAAEAYGRMGNYAKALEYVNVLRQRAAYKAGEVKRAEYWLVEGGERGDMSSTYEEIMATEELFTTNAPSEMYPANVTSTEERFIHFILNERTRELAGEFHRWEDLVRTETLVTRAEAYNPDVENIQDFHSLRPIPLQHLERVTSNGEPLTSDQRQAEQNPGY</sequence>
<dbReference type="PROSITE" id="PS51257">
    <property type="entry name" value="PROKAR_LIPOPROTEIN"/>
    <property type="match status" value="1"/>
</dbReference>
<proteinExistence type="inferred from homology"/>
<keyword evidence="5" id="KW-0998">Cell outer membrane</keyword>
<feature type="signal peptide" evidence="6">
    <location>
        <begin position="1"/>
        <end position="24"/>
    </location>
</feature>
<dbReference type="InterPro" id="IPR012944">
    <property type="entry name" value="SusD_RagB_dom"/>
</dbReference>
<keyword evidence="4" id="KW-0472">Membrane</keyword>
<gene>
    <name evidence="9" type="ORF">ACFSKU_13255</name>
</gene>
<keyword evidence="10" id="KW-1185">Reference proteome</keyword>
<evidence type="ECO:0000313" key="9">
    <source>
        <dbReference type="EMBL" id="MFD2067856.1"/>
    </source>
</evidence>
<evidence type="ECO:0000313" key="10">
    <source>
        <dbReference type="Proteomes" id="UP001597369"/>
    </source>
</evidence>
<evidence type="ECO:0000256" key="4">
    <source>
        <dbReference type="ARBA" id="ARBA00023136"/>
    </source>
</evidence>
<dbReference type="Pfam" id="PF07980">
    <property type="entry name" value="SusD_RagB"/>
    <property type="match status" value="1"/>
</dbReference>
<evidence type="ECO:0000256" key="2">
    <source>
        <dbReference type="ARBA" id="ARBA00006275"/>
    </source>
</evidence>
<dbReference type="EMBL" id="JBHUHV010000039">
    <property type="protein sequence ID" value="MFD2067856.1"/>
    <property type="molecule type" value="Genomic_DNA"/>
</dbReference>
<evidence type="ECO:0000256" key="6">
    <source>
        <dbReference type="SAM" id="SignalP"/>
    </source>
</evidence>
<comment type="similarity">
    <text evidence="2">Belongs to the SusD family.</text>
</comment>
<dbReference type="RefSeq" id="WP_229958615.1">
    <property type="nucleotide sequence ID" value="NZ_JAJJWI010000003.1"/>
</dbReference>
<evidence type="ECO:0000256" key="1">
    <source>
        <dbReference type="ARBA" id="ARBA00004442"/>
    </source>
</evidence>
<accession>A0ABW4WZN9</accession>
<organism evidence="9 10">
    <name type="scientific">Pontibacter silvestris</name>
    <dbReference type="NCBI Taxonomy" id="2305183"/>
    <lineage>
        <taxon>Bacteria</taxon>
        <taxon>Pseudomonadati</taxon>
        <taxon>Bacteroidota</taxon>
        <taxon>Cytophagia</taxon>
        <taxon>Cytophagales</taxon>
        <taxon>Hymenobacteraceae</taxon>
        <taxon>Pontibacter</taxon>
    </lineage>
</organism>
<protein>
    <submittedName>
        <fullName evidence="9">RagB/SusD family nutrient uptake outer membrane protein</fullName>
    </submittedName>
</protein>
<dbReference type="Proteomes" id="UP001597369">
    <property type="component" value="Unassembled WGS sequence"/>
</dbReference>